<gene>
    <name evidence="2" type="ORF">SAMN04488113_10440</name>
</gene>
<dbReference type="Proteomes" id="UP000198564">
    <property type="component" value="Unassembled WGS sequence"/>
</dbReference>
<organism evidence="2 3">
    <name type="scientific">Alkalibacterium gilvum</name>
    <dbReference type="NCBI Taxonomy" id="1130080"/>
    <lineage>
        <taxon>Bacteria</taxon>
        <taxon>Bacillati</taxon>
        <taxon>Bacillota</taxon>
        <taxon>Bacilli</taxon>
        <taxon>Lactobacillales</taxon>
        <taxon>Carnobacteriaceae</taxon>
        <taxon>Alkalibacterium</taxon>
    </lineage>
</organism>
<reference evidence="3" key="1">
    <citation type="submission" date="2016-10" db="EMBL/GenBank/DDBJ databases">
        <authorList>
            <person name="Varghese N."/>
            <person name="Submissions S."/>
        </authorList>
    </citation>
    <scope>NUCLEOTIDE SEQUENCE [LARGE SCALE GENOMIC DNA]</scope>
    <source>
        <strain evidence="3">DSM 25751</strain>
    </source>
</reference>
<dbReference type="AlphaFoldDB" id="A0A1H6S445"/>
<dbReference type="OrthoDB" id="2168405at2"/>
<evidence type="ECO:0000256" key="1">
    <source>
        <dbReference type="SAM" id="Phobius"/>
    </source>
</evidence>
<accession>A0A1H6S445</accession>
<evidence type="ECO:0000313" key="2">
    <source>
        <dbReference type="EMBL" id="SEI58202.1"/>
    </source>
</evidence>
<keyword evidence="1" id="KW-0812">Transmembrane</keyword>
<feature type="transmembrane region" description="Helical" evidence="1">
    <location>
        <begin position="36"/>
        <end position="55"/>
    </location>
</feature>
<keyword evidence="3" id="KW-1185">Reference proteome</keyword>
<feature type="transmembrane region" description="Helical" evidence="1">
    <location>
        <begin position="6"/>
        <end position="24"/>
    </location>
</feature>
<feature type="transmembrane region" description="Helical" evidence="1">
    <location>
        <begin position="75"/>
        <end position="95"/>
    </location>
</feature>
<sequence>MFESSKIISSLVVAILYILIAFSLRLPVKYKKKVRIYSVAVSLLFVALVVGFSLYSDYSIANQGIAFYYDGLAASYFSMFVPLGALMILMFSKVVMNADIYLNSLKYSITFGTAVVMLGAIVLGYSLFMLTFYGFAP</sequence>
<keyword evidence="1" id="KW-0472">Membrane</keyword>
<evidence type="ECO:0000313" key="3">
    <source>
        <dbReference type="Proteomes" id="UP000198564"/>
    </source>
</evidence>
<feature type="transmembrane region" description="Helical" evidence="1">
    <location>
        <begin position="107"/>
        <end position="135"/>
    </location>
</feature>
<keyword evidence="1" id="KW-1133">Transmembrane helix</keyword>
<name>A0A1H6S445_9LACT</name>
<dbReference type="EMBL" id="FNYW01000004">
    <property type="protein sequence ID" value="SEI58202.1"/>
    <property type="molecule type" value="Genomic_DNA"/>
</dbReference>
<dbReference type="RefSeq" id="WP_091632883.1">
    <property type="nucleotide sequence ID" value="NZ_FNYW01000004.1"/>
</dbReference>
<proteinExistence type="predicted"/>
<protein>
    <submittedName>
        <fullName evidence="2">Uncharacterized protein</fullName>
    </submittedName>
</protein>